<keyword evidence="2" id="KW-1185">Reference proteome</keyword>
<evidence type="ECO:0000313" key="1">
    <source>
        <dbReference type="EMBL" id="WLR42705.1"/>
    </source>
</evidence>
<organism evidence="1 2">
    <name type="scientific">Bacillus carboniphilus</name>
    <dbReference type="NCBI Taxonomy" id="86663"/>
    <lineage>
        <taxon>Bacteria</taxon>
        <taxon>Bacillati</taxon>
        <taxon>Bacillota</taxon>
        <taxon>Bacilli</taxon>
        <taxon>Bacillales</taxon>
        <taxon>Bacillaceae</taxon>
        <taxon>Bacillus</taxon>
    </lineage>
</organism>
<dbReference type="Proteomes" id="UP001197974">
    <property type="component" value="Chromosome"/>
</dbReference>
<accession>A0ABY9JWB2</accession>
<evidence type="ECO:0000313" key="2">
    <source>
        <dbReference type="Proteomes" id="UP001197974"/>
    </source>
</evidence>
<sequence length="117" mass="14708">MSYRKQHFGFIHEKLSGGSTKHNKKDRVFAMSGSMVWQKDYYTDRDYGRDCCKEDWKYWEDKYKHHKKHCCEQWEKEWEYQKGKYEEWKKDWKYKKKKCKDWLGDDCGCLDDWRGDY</sequence>
<proteinExistence type="predicted"/>
<name>A0ABY9JWB2_9BACI</name>
<gene>
    <name evidence="1" type="ORF">LC087_00160</name>
</gene>
<protein>
    <submittedName>
        <fullName evidence="1">Uncharacterized protein</fullName>
    </submittedName>
</protein>
<dbReference type="EMBL" id="CP129013">
    <property type="protein sequence ID" value="WLR42705.1"/>
    <property type="molecule type" value="Genomic_DNA"/>
</dbReference>
<reference evidence="1 2" key="1">
    <citation type="submission" date="2023-06" db="EMBL/GenBank/DDBJ databases">
        <title>Five Gram-positive bacteria isolated from mangrove sediments in Shenzhen, Guangdong, China.</title>
        <authorList>
            <person name="Yu S."/>
            <person name="Zheng W."/>
            <person name="Huang Y."/>
        </authorList>
    </citation>
    <scope>NUCLEOTIDE SEQUENCE [LARGE SCALE GENOMIC DNA]</scope>
    <source>
        <strain evidence="1 2">SaN35-3</strain>
    </source>
</reference>
<dbReference type="RefSeq" id="WP_226539477.1">
    <property type="nucleotide sequence ID" value="NZ_CP129013.1"/>
</dbReference>